<dbReference type="Pfam" id="PF00106">
    <property type="entry name" value="adh_short"/>
    <property type="match status" value="1"/>
</dbReference>
<dbReference type="AlphaFoldDB" id="A0A7R9LRT4"/>
<feature type="non-terminal residue" evidence="2">
    <location>
        <position position="105"/>
    </location>
</feature>
<evidence type="ECO:0000313" key="3">
    <source>
        <dbReference type="Proteomes" id="UP000759131"/>
    </source>
</evidence>
<accession>A0A7R9LRT4</accession>
<keyword evidence="1" id="KW-0560">Oxidoreductase</keyword>
<keyword evidence="3" id="KW-1185">Reference proteome</keyword>
<evidence type="ECO:0000313" key="2">
    <source>
        <dbReference type="EMBL" id="CAD7646744.1"/>
    </source>
</evidence>
<dbReference type="OrthoDB" id="191139at2759"/>
<organism evidence="2">
    <name type="scientific">Medioppia subpectinata</name>
    <dbReference type="NCBI Taxonomy" id="1979941"/>
    <lineage>
        <taxon>Eukaryota</taxon>
        <taxon>Metazoa</taxon>
        <taxon>Ecdysozoa</taxon>
        <taxon>Arthropoda</taxon>
        <taxon>Chelicerata</taxon>
        <taxon>Arachnida</taxon>
        <taxon>Acari</taxon>
        <taxon>Acariformes</taxon>
        <taxon>Sarcoptiformes</taxon>
        <taxon>Oribatida</taxon>
        <taxon>Brachypylina</taxon>
        <taxon>Oppioidea</taxon>
        <taxon>Oppiidae</taxon>
        <taxon>Medioppia</taxon>
    </lineage>
</organism>
<dbReference type="SUPFAM" id="SSF51735">
    <property type="entry name" value="NAD(P)-binding Rossmann-fold domains"/>
    <property type="match status" value="1"/>
</dbReference>
<name>A0A7R9LRT4_9ACAR</name>
<dbReference type="InterPro" id="IPR002347">
    <property type="entry name" value="SDR_fam"/>
</dbReference>
<dbReference type="EMBL" id="CAJPIZ010037780">
    <property type="protein sequence ID" value="CAG2121174.1"/>
    <property type="molecule type" value="Genomic_DNA"/>
</dbReference>
<dbReference type="PANTHER" id="PTHR43157:SF31">
    <property type="entry name" value="PHOSPHATIDYLINOSITOL-GLYCAN BIOSYNTHESIS CLASS F PROTEIN"/>
    <property type="match status" value="1"/>
</dbReference>
<sequence>MCESIVNAKRVVGLGIYEMGTNSLNMRRKCKSERRLDGKVVVITGANTGIGKETALQLSLRGAKIYIGCRSLEKAESAIDDMKGVNPSADITALKLDLSSFKSVR</sequence>
<protein>
    <submittedName>
        <fullName evidence="2">Uncharacterized protein</fullName>
    </submittedName>
</protein>
<gene>
    <name evidence="2" type="ORF">OSB1V03_LOCUS21120</name>
</gene>
<dbReference type="EMBL" id="OC892355">
    <property type="protein sequence ID" value="CAD7646744.1"/>
    <property type="molecule type" value="Genomic_DNA"/>
</dbReference>
<reference evidence="2" key="1">
    <citation type="submission" date="2020-11" db="EMBL/GenBank/DDBJ databases">
        <authorList>
            <person name="Tran Van P."/>
        </authorList>
    </citation>
    <scope>NUCLEOTIDE SEQUENCE</scope>
</reference>
<proteinExistence type="predicted"/>
<dbReference type="InterPro" id="IPR036291">
    <property type="entry name" value="NAD(P)-bd_dom_sf"/>
</dbReference>
<dbReference type="PANTHER" id="PTHR43157">
    <property type="entry name" value="PHOSPHATIDYLINOSITOL-GLYCAN BIOSYNTHESIS CLASS F PROTEIN-RELATED"/>
    <property type="match status" value="1"/>
</dbReference>
<evidence type="ECO:0000256" key="1">
    <source>
        <dbReference type="ARBA" id="ARBA00023002"/>
    </source>
</evidence>
<dbReference type="GO" id="GO:0016491">
    <property type="term" value="F:oxidoreductase activity"/>
    <property type="evidence" value="ECO:0007669"/>
    <property type="project" value="UniProtKB-KW"/>
</dbReference>
<dbReference type="Gene3D" id="3.40.50.720">
    <property type="entry name" value="NAD(P)-binding Rossmann-like Domain"/>
    <property type="match status" value="1"/>
</dbReference>
<dbReference type="Proteomes" id="UP000759131">
    <property type="component" value="Unassembled WGS sequence"/>
</dbReference>